<keyword evidence="4 9" id="KW-0479">Metal-binding</keyword>
<keyword evidence="8" id="KW-0342">GTP-binding</keyword>
<comment type="similarity">
    <text evidence="1">Belongs to the eIF-2-beta/eIF-5 family.</text>
</comment>
<dbReference type="InterPro" id="IPR002401">
    <property type="entry name" value="Cyt_P450_E_grp-I"/>
</dbReference>
<feature type="signal peptide" evidence="11">
    <location>
        <begin position="1"/>
        <end position="22"/>
    </location>
</feature>
<evidence type="ECO:0000256" key="1">
    <source>
        <dbReference type="ARBA" id="ARBA00010397"/>
    </source>
</evidence>
<keyword evidence="2 13" id="KW-0396">Initiation factor</keyword>
<dbReference type="PRINTS" id="PR00463">
    <property type="entry name" value="EP450I"/>
</dbReference>
<dbReference type="FunFam" id="1.25.40.180:FF:000031">
    <property type="entry name" value="Eukaryotic translation initiation factor 5"/>
    <property type="match status" value="1"/>
</dbReference>
<feature type="region of interest" description="Disordered" evidence="10">
    <location>
        <begin position="608"/>
        <end position="656"/>
    </location>
</feature>
<dbReference type="InterPro" id="IPR036396">
    <property type="entry name" value="Cyt_P450_sf"/>
</dbReference>
<dbReference type="GO" id="GO:0005506">
    <property type="term" value="F:iron ion binding"/>
    <property type="evidence" value="ECO:0007669"/>
    <property type="project" value="InterPro"/>
</dbReference>
<dbReference type="EMBL" id="MU860055">
    <property type="protein sequence ID" value="KAK4239790.1"/>
    <property type="molecule type" value="Genomic_DNA"/>
</dbReference>
<dbReference type="GO" id="GO:0016705">
    <property type="term" value="F:oxidoreductase activity, acting on paired donors, with incorporation or reduction of molecular oxygen"/>
    <property type="evidence" value="ECO:0007669"/>
    <property type="project" value="InterPro"/>
</dbReference>
<dbReference type="FunFam" id="3.30.30.170:FF:000002">
    <property type="entry name" value="Eukaryotic translation initiation factor 5"/>
    <property type="match status" value="1"/>
</dbReference>
<dbReference type="AlphaFoldDB" id="A0AAN7CD61"/>
<dbReference type="PROSITE" id="PS51363">
    <property type="entry name" value="W2"/>
    <property type="match status" value="1"/>
</dbReference>
<proteinExistence type="inferred from homology"/>
<evidence type="ECO:0000313" key="14">
    <source>
        <dbReference type="Proteomes" id="UP001303760"/>
    </source>
</evidence>
<dbReference type="FunFam" id="2.20.25.350:FF:000001">
    <property type="entry name" value="Eukaryotic translation initiation factor 5"/>
    <property type="match status" value="1"/>
</dbReference>
<dbReference type="SUPFAM" id="SSF75689">
    <property type="entry name" value="Zinc-binding domain of translation initiation factor 2 beta"/>
    <property type="match status" value="1"/>
</dbReference>
<dbReference type="SUPFAM" id="SSF48371">
    <property type="entry name" value="ARM repeat"/>
    <property type="match status" value="1"/>
</dbReference>
<dbReference type="SMART" id="SM00653">
    <property type="entry name" value="eIF2B_5"/>
    <property type="match status" value="1"/>
</dbReference>
<dbReference type="Gene3D" id="1.25.40.180">
    <property type="match status" value="1"/>
</dbReference>
<dbReference type="Proteomes" id="UP001303760">
    <property type="component" value="Unassembled WGS sequence"/>
</dbReference>
<dbReference type="Gene3D" id="2.20.25.350">
    <property type="match status" value="1"/>
</dbReference>
<dbReference type="CDD" id="cd11059">
    <property type="entry name" value="CYP_fungal"/>
    <property type="match status" value="1"/>
</dbReference>
<dbReference type="SMART" id="SM00515">
    <property type="entry name" value="eIF5C"/>
    <property type="match status" value="1"/>
</dbReference>
<feature type="domain" description="W2" evidence="12">
    <location>
        <begin position="719"/>
        <end position="884"/>
    </location>
</feature>
<dbReference type="Pfam" id="PF02020">
    <property type="entry name" value="W2"/>
    <property type="match status" value="1"/>
</dbReference>
<dbReference type="InterPro" id="IPR050121">
    <property type="entry name" value="Cytochrome_P450_monoxygenase"/>
</dbReference>
<evidence type="ECO:0000256" key="11">
    <source>
        <dbReference type="SAM" id="SignalP"/>
    </source>
</evidence>
<dbReference type="Gene3D" id="1.10.630.10">
    <property type="entry name" value="Cytochrome P450"/>
    <property type="match status" value="1"/>
</dbReference>
<evidence type="ECO:0000259" key="12">
    <source>
        <dbReference type="PROSITE" id="PS51363"/>
    </source>
</evidence>
<protein>
    <submittedName>
        <fullName evidence="13">Eukaryotic translation initiation factor 5</fullName>
    </submittedName>
</protein>
<keyword evidence="5" id="KW-0547">Nucleotide-binding</keyword>
<gene>
    <name evidence="13" type="ORF">C8A03DRAFT_42647</name>
</gene>
<comment type="cofactor">
    <cofactor evidence="9">
        <name>heme</name>
        <dbReference type="ChEBI" id="CHEBI:30413"/>
    </cofactor>
</comment>
<accession>A0AAN7CD61</accession>
<dbReference type="PANTHER" id="PTHR24305">
    <property type="entry name" value="CYTOCHROME P450"/>
    <property type="match status" value="1"/>
</dbReference>
<feature type="binding site" description="axial binding residue" evidence="9">
    <location>
        <position position="419"/>
    </location>
    <ligand>
        <name>heme</name>
        <dbReference type="ChEBI" id="CHEBI:30413"/>
    </ligand>
    <ligandPart>
        <name>Fe</name>
        <dbReference type="ChEBI" id="CHEBI:18248"/>
    </ligandPart>
</feature>
<dbReference type="InterPro" id="IPR016189">
    <property type="entry name" value="Transl_init_fac_IF2/IF5_N"/>
</dbReference>
<evidence type="ECO:0000256" key="9">
    <source>
        <dbReference type="PIRSR" id="PIRSR602401-1"/>
    </source>
</evidence>
<keyword evidence="7 9" id="KW-0408">Iron</keyword>
<evidence type="ECO:0000256" key="2">
    <source>
        <dbReference type="ARBA" id="ARBA00022540"/>
    </source>
</evidence>
<dbReference type="InterPro" id="IPR016024">
    <property type="entry name" value="ARM-type_fold"/>
</dbReference>
<keyword evidence="6" id="KW-0648">Protein biosynthesis</keyword>
<dbReference type="Pfam" id="PF01873">
    <property type="entry name" value="eIF-5_eIF-2B"/>
    <property type="match status" value="1"/>
</dbReference>
<dbReference type="CDD" id="cd11561">
    <property type="entry name" value="W2_eIF5"/>
    <property type="match status" value="1"/>
</dbReference>
<evidence type="ECO:0000256" key="3">
    <source>
        <dbReference type="ARBA" id="ARBA00022617"/>
    </source>
</evidence>
<dbReference type="PRINTS" id="PR00385">
    <property type="entry name" value="P450"/>
</dbReference>
<reference evidence="13" key="2">
    <citation type="submission" date="2023-05" db="EMBL/GenBank/DDBJ databases">
        <authorList>
            <consortium name="Lawrence Berkeley National Laboratory"/>
            <person name="Steindorff A."/>
            <person name="Hensen N."/>
            <person name="Bonometti L."/>
            <person name="Westerberg I."/>
            <person name="Brannstrom I.O."/>
            <person name="Guillou S."/>
            <person name="Cros-Aarteil S."/>
            <person name="Calhoun S."/>
            <person name="Haridas S."/>
            <person name="Kuo A."/>
            <person name="Mondo S."/>
            <person name="Pangilinan J."/>
            <person name="Riley R."/>
            <person name="Labutti K."/>
            <person name="Andreopoulos B."/>
            <person name="Lipzen A."/>
            <person name="Chen C."/>
            <person name="Yanf M."/>
            <person name="Daum C."/>
            <person name="Ng V."/>
            <person name="Clum A."/>
            <person name="Ohm R."/>
            <person name="Martin F."/>
            <person name="Silar P."/>
            <person name="Natvig D."/>
            <person name="Lalanne C."/>
            <person name="Gautier V."/>
            <person name="Ament-Velasquez S.L."/>
            <person name="Kruys A."/>
            <person name="Hutchinson M.I."/>
            <person name="Powell A.J."/>
            <person name="Barry K."/>
            <person name="Miller A.N."/>
            <person name="Grigoriev I.V."/>
            <person name="Debuchy R."/>
            <person name="Gladieux P."/>
            <person name="Thoren M.H."/>
            <person name="Johannesson H."/>
        </authorList>
    </citation>
    <scope>NUCLEOTIDE SEQUENCE</scope>
    <source>
        <strain evidence="13">CBS 532.94</strain>
    </source>
</reference>
<dbReference type="PANTHER" id="PTHR24305:SF164">
    <property type="entry name" value="P450, PUTATIVE (EUROFUNG)-RELATED"/>
    <property type="match status" value="1"/>
</dbReference>
<keyword evidence="14" id="KW-1185">Reference proteome</keyword>
<dbReference type="InterPro" id="IPR003307">
    <property type="entry name" value="W2_domain"/>
</dbReference>
<sequence length="885" mass="99591">MLSPLLIPVSILLFAVYNLRQAIVSPLNKIPGPWHARFTSLVLKWHEFRANRTRYIHELHLEYGPAVRIAPDEVAFASAGAVKEIYCSGGSGYDKTEFYDLFKVYGRRTMFTTLNKDDHAKRKRILADRYANTNIVRPQSLDGIAARAANFVTRCFQSMGGSLDLYVRLHAYAFDCVTHHLFHPNGTNSLQSSKDEEIMREVTFDDSLQNRLFQYYWPAAHKIFGKILYLFAKPRETPLADDFVLDTCARTDTAPFTLLNRLQAPTFNLDDLDIAAECLDHMAAGIDTTGDALCFLMWELSQPSSIHYQKRLQAELLANPDASFDKLPYLDAVVMEGLRCFPAIPMSLPRYVPSGGRTVDGFFLPEGTTVSCQAYSVQRIDRTVFPDPDTFRPERWLEPKGDAERKKLFFAFANGGRGCVGKHLALAEMKMLLQAVYSRFTTLPDATMEPHFSQPQTTATMASLVNVRRDVSDPFYRYKMERLQTKIEGKGNGIKTVVVNLSSVAQSLARPGSYLIKYFGFELGAQTNLDPPDDRWIINGAHEANKLQELLDGFISKFVLCKKCKNPETDVHIKDGRITLDCKACGQRSEVDLRLKLSGFILKNVPKKTKKDKAERRAARKAKQNGKADAENGSGGDDNGSDQASPVADDKGIESDDDALTRKIKTEAQGLENKQVEVKDDEWAVDMSEEAVKARQQQLPGEFKQKLVLNGDDEDEEGEGGGNTVYDQLGTWIQEQADQKEGINNVDDIDIYIKAKELGIESKHRTVLVLVQTIFDENICNQIGKRAGMLKRIISSERHEKALLGGTERLIGHLAGEHPEMYDKVVKILQLYYHHDLISEEVVTKWGSRASKKYVDLATSKKVRKAAEPFLTWLAEAEEESDEDE</sequence>
<evidence type="ECO:0000313" key="13">
    <source>
        <dbReference type="EMBL" id="KAK4239790.1"/>
    </source>
</evidence>
<evidence type="ECO:0000256" key="8">
    <source>
        <dbReference type="ARBA" id="ARBA00023134"/>
    </source>
</evidence>
<keyword evidence="11" id="KW-0732">Signal</keyword>
<dbReference type="Gene3D" id="3.30.30.170">
    <property type="match status" value="1"/>
</dbReference>
<evidence type="ECO:0000256" key="6">
    <source>
        <dbReference type="ARBA" id="ARBA00022917"/>
    </source>
</evidence>
<dbReference type="InterPro" id="IPR001128">
    <property type="entry name" value="Cyt_P450"/>
</dbReference>
<dbReference type="SUPFAM" id="SSF100966">
    <property type="entry name" value="Translation initiation factor 2 beta, aIF2beta, N-terminal domain"/>
    <property type="match status" value="1"/>
</dbReference>
<dbReference type="GO" id="GO:0004497">
    <property type="term" value="F:monooxygenase activity"/>
    <property type="evidence" value="ECO:0007669"/>
    <property type="project" value="InterPro"/>
</dbReference>
<dbReference type="SUPFAM" id="SSF48264">
    <property type="entry name" value="Cytochrome P450"/>
    <property type="match status" value="1"/>
</dbReference>
<dbReference type="GO" id="GO:0020037">
    <property type="term" value="F:heme binding"/>
    <property type="evidence" value="ECO:0007669"/>
    <property type="project" value="InterPro"/>
</dbReference>
<dbReference type="GO" id="GO:0003743">
    <property type="term" value="F:translation initiation factor activity"/>
    <property type="evidence" value="ECO:0007669"/>
    <property type="project" value="UniProtKB-KW"/>
</dbReference>
<evidence type="ECO:0000256" key="4">
    <source>
        <dbReference type="ARBA" id="ARBA00022723"/>
    </source>
</evidence>
<dbReference type="Pfam" id="PF00067">
    <property type="entry name" value="p450"/>
    <property type="match status" value="1"/>
</dbReference>
<comment type="caution">
    <text evidence="13">The sequence shown here is derived from an EMBL/GenBank/DDBJ whole genome shotgun (WGS) entry which is preliminary data.</text>
</comment>
<evidence type="ECO:0000256" key="10">
    <source>
        <dbReference type="SAM" id="MobiDB-lite"/>
    </source>
</evidence>
<dbReference type="GO" id="GO:0005525">
    <property type="term" value="F:GTP binding"/>
    <property type="evidence" value="ECO:0007669"/>
    <property type="project" value="UniProtKB-KW"/>
</dbReference>
<reference evidence="13" key="1">
    <citation type="journal article" date="2023" name="Mol. Phylogenet. Evol.">
        <title>Genome-scale phylogeny and comparative genomics of the fungal order Sordariales.</title>
        <authorList>
            <person name="Hensen N."/>
            <person name="Bonometti L."/>
            <person name="Westerberg I."/>
            <person name="Brannstrom I.O."/>
            <person name="Guillou S."/>
            <person name="Cros-Aarteil S."/>
            <person name="Calhoun S."/>
            <person name="Haridas S."/>
            <person name="Kuo A."/>
            <person name="Mondo S."/>
            <person name="Pangilinan J."/>
            <person name="Riley R."/>
            <person name="LaButti K."/>
            <person name="Andreopoulos B."/>
            <person name="Lipzen A."/>
            <person name="Chen C."/>
            <person name="Yan M."/>
            <person name="Daum C."/>
            <person name="Ng V."/>
            <person name="Clum A."/>
            <person name="Steindorff A."/>
            <person name="Ohm R.A."/>
            <person name="Martin F."/>
            <person name="Silar P."/>
            <person name="Natvig D.O."/>
            <person name="Lalanne C."/>
            <person name="Gautier V."/>
            <person name="Ament-Velasquez S.L."/>
            <person name="Kruys A."/>
            <person name="Hutchinson M.I."/>
            <person name="Powell A.J."/>
            <person name="Barry K."/>
            <person name="Miller A.N."/>
            <person name="Grigoriev I.V."/>
            <person name="Debuchy R."/>
            <person name="Gladieux P."/>
            <person name="Hiltunen Thoren M."/>
            <person name="Johannesson H."/>
        </authorList>
    </citation>
    <scope>NUCLEOTIDE SEQUENCE</scope>
    <source>
        <strain evidence="13">CBS 532.94</strain>
    </source>
</reference>
<keyword evidence="3 9" id="KW-0349">Heme</keyword>
<evidence type="ECO:0000256" key="7">
    <source>
        <dbReference type="ARBA" id="ARBA00023004"/>
    </source>
</evidence>
<dbReference type="InterPro" id="IPR016190">
    <property type="entry name" value="Transl_init_fac_IF2/IF5_Zn-bd"/>
</dbReference>
<feature type="chain" id="PRO_5043018639" evidence="11">
    <location>
        <begin position="23"/>
        <end position="885"/>
    </location>
</feature>
<name>A0AAN7CD61_9PEZI</name>
<evidence type="ECO:0000256" key="5">
    <source>
        <dbReference type="ARBA" id="ARBA00022741"/>
    </source>
</evidence>
<organism evidence="13 14">
    <name type="scientific">Achaetomium macrosporum</name>
    <dbReference type="NCBI Taxonomy" id="79813"/>
    <lineage>
        <taxon>Eukaryota</taxon>
        <taxon>Fungi</taxon>
        <taxon>Dikarya</taxon>
        <taxon>Ascomycota</taxon>
        <taxon>Pezizomycotina</taxon>
        <taxon>Sordariomycetes</taxon>
        <taxon>Sordariomycetidae</taxon>
        <taxon>Sordariales</taxon>
        <taxon>Chaetomiaceae</taxon>
        <taxon>Achaetomium</taxon>
    </lineage>
</organism>
<dbReference type="InterPro" id="IPR002735">
    <property type="entry name" value="Transl_init_fac_IF2/IF5_dom"/>
</dbReference>